<dbReference type="Gene3D" id="3.40.630.30">
    <property type="match status" value="1"/>
</dbReference>
<keyword evidence="9" id="KW-1185">Reference proteome</keyword>
<dbReference type="PROSITE" id="PS51186">
    <property type="entry name" value="GNAT"/>
    <property type="match status" value="1"/>
</dbReference>
<keyword evidence="2" id="KW-1277">Toxin-antitoxin system</keyword>
<dbReference type="EMBL" id="FXUV02000042">
    <property type="protein sequence ID" value="SNB77959.1"/>
    <property type="molecule type" value="Genomic_DNA"/>
</dbReference>
<evidence type="ECO:0000313" key="9">
    <source>
        <dbReference type="Proteomes" id="UP000215450"/>
    </source>
</evidence>
<evidence type="ECO:0000259" key="6">
    <source>
        <dbReference type="PROSITE" id="PS51186"/>
    </source>
</evidence>
<dbReference type="SUPFAM" id="SSF55729">
    <property type="entry name" value="Acyl-CoA N-acyltransferases (Nat)"/>
    <property type="match status" value="1"/>
</dbReference>
<evidence type="ECO:0000256" key="4">
    <source>
        <dbReference type="ARBA" id="ARBA00023315"/>
    </source>
</evidence>
<evidence type="ECO:0000256" key="3">
    <source>
        <dbReference type="ARBA" id="ARBA00022679"/>
    </source>
</evidence>
<dbReference type="Pfam" id="PF13508">
    <property type="entry name" value="Acetyltransf_7"/>
    <property type="match status" value="1"/>
</dbReference>
<keyword evidence="1" id="KW-0678">Repressor</keyword>
<evidence type="ECO:0000256" key="2">
    <source>
        <dbReference type="ARBA" id="ARBA00022649"/>
    </source>
</evidence>
<protein>
    <submittedName>
        <fullName evidence="8">Acetyltransferase (GNAT) family protein</fullName>
    </submittedName>
</protein>
<evidence type="ECO:0000256" key="1">
    <source>
        <dbReference type="ARBA" id="ARBA00022491"/>
    </source>
</evidence>
<dbReference type="AlphaFoldDB" id="A0A238TCA3"/>
<dbReference type="PANTHER" id="PTHR36449:SF1">
    <property type="entry name" value="ACETYLTRANSFERASE"/>
    <property type="match status" value="1"/>
</dbReference>
<dbReference type="EMBL" id="FXUV01000036">
    <property type="protein sequence ID" value="SMQ12905.1"/>
    <property type="molecule type" value="Genomic_DNA"/>
</dbReference>
<dbReference type="InterPro" id="IPR000182">
    <property type="entry name" value="GNAT_dom"/>
</dbReference>
<dbReference type="PANTHER" id="PTHR36449">
    <property type="entry name" value="ACETYLTRANSFERASE-RELATED"/>
    <property type="match status" value="1"/>
</dbReference>
<reference evidence="7" key="1">
    <citation type="submission" date="2017-05" db="EMBL/GenBank/DDBJ databases">
        <authorList>
            <person name="Song R."/>
            <person name="Chenine A.L."/>
            <person name="Ruprecht R.M."/>
        </authorList>
    </citation>
    <scope>NUCLEOTIDE SEQUENCE</scope>
    <source>
        <strain evidence="7">Kingella_eburonensis</strain>
    </source>
</reference>
<feature type="domain" description="N-acetyltransferase" evidence="6">
    <location>
        <begin position="5"/>
        <end position="179"/>
    </location>
</feature>
<dbReference type="InterPro" id="IPR016181">
    <property type="entry name" value="Acyl_CoA_acyltransferase"/>
</dbReference>
<dbReference type="CDD" id="cd04301">
    <property type="entry name" value="NAT_SF"/>
    <property type="match status" value="1"/>
</dbReference>
<sequence>MALQFLIPLCFELSRFIPFILLECGYLYWWGSSSPCVSMAQAMNVQQDHYFQKTVSQDVKRKLSSCFVAENEQGEIVGFYTLAATGICLDLLPESEAKKLSKYPLIPCVLLGRLAVDERFTGQGLGRVLLVDAIQRVSRSDIAAFAVMVEAKDESAKLFYEKMGFQALIDEPLRLFFKL</sequence>
<evidence type="ECO:0000256" key="5">
    <source>
        <dbReference type="ARBA" id="ARBA00049880"/>
    </source>
</evidence>
<evidence type="ECO:0000313" key="7">
    <source>
        <dbReference type="EMBL" id="SMQ12905.1"/>
    </source>
</evidence>
<keyword evidence="3 8" id="KW-0808">Transferase</keyword>
<dbReference type="GO" id="GO:0016747">
    <property type="term" value="F:acyltransferase activity, transferring groups other than amino-acyl groups"/>
    <property type="evidence" value="ECO:0007669"/>
    <property type="project" value="InterPro"/>
</dbReference>
<name>A0A238TCA3_9NEIS</name>
<organism evidence="8 9">
    <name type="scientific">Kingella negevensis</name>
    <dbReference type="NCBI Taxonomy" id="1522312"/>
    <lineage>
        <taxon>Bacteria</taxon>
        <taxon>Pseudomonadati</taxon>
        <taxon>Pseudomonadota</taxon>
        <taxon>Betaproteobacteria</taxon>
        <taxon>Neisseriales</taxon>
        <taxon>Neisseriaceae</taxon>
        <taxon>Kingella</taxon>
    </lineage>
</organism>
<evidence type="ECO:0000313" key="8">
    <source>
        <dbReference type="EMBL" id="SNB77959.1"/>
    </source>
</evidence>
<reference evidence="8 9" key="2">
    <citation type="submission" date="2017-06" db="EMBL/GenBank/DDBJ databases">
        <authorList>
            <person name="Kim H.J."/>
            <person name="Triplett B.A."/>
        </authorList>
    </citation>
    <scope>NUCLEOTIDE SEQUENCE [LARGE SCALE GENOMIC DNA]</scope>
    <source>
        <strain evidence="8">Kingella_eburonensis</strain>
    </source>
</reference>
<gene>
    <name evidence="7" type="ORF">KEBURONENSIS_01722</name>
    <name evidence="8" type="ORF">KEBURONENSIS_01758</name>
</gene>
<keyword evidence="4" id="KW-0012">Acyltransferase</keyword>
<proteinExistence type="predicted"/>
<dbReference type="Proteomes" id="UP000215450">
    <property type="component" value="Unassembled WGS sequence"/>
</dbReference>
<comment type="catalytic activity">
    <reaction evidence="5">
        <text>glycyl-tRNA(Gly) + acetyl-CoA = N-acetylglycyl-tRNA(Gly) + CoA + H(+)</text>
        <dbReference type="Rhea" id="RHEA:81867"/>
        <dbReference type="Rhea" id="RHEA-COMP:9683"/>
        <dbReference type="Rhea" id="RHEA-COMP:19766"/>
        <dbReference type="ChEBI" id="CHEBI:15378"/>
        <dbReference type="ChEBI" id="CHEBI:57287"/>
        <dbReference type="ChEBI" id="CHEBI:57288"/>
        <dbReference type="ChEBI" id="CHEBI:78522"/>
        <dbReference type="ChEBI" id="CHEBI:232036"/>
    </reaction>
</comment>
<accession>A0A238TCA3</accession>